<feature type="compositionally biased region" description="Basic and acidic residues" evidence="1">
    <location>
        <begin position="422"/>
        <end position="442"/>
    </location>
</feature>
<dbReference type="EMBL" id="GEBQ01017231">
    <property type="protein sequence ID" value="JAT22746.1"/>
    <property type="molecule type" value="Transcribed_RNA"/>
</dbReference>
<feature type="compositionally biased region" description="Polar residues" evidence="1">
    <location>
        <begin position="487"/>
        <end position="502"/>
    </location>
</feature>
<feature type="compositionally biased region" description="Polar residues" evidence="1">
    <location>
        <begin position="313"/>
        <end position="338"/>
    </location>
</feature>
<feature type="compositionally biased region" description="Polar residues" evidence="1">
    <location>
        <begin position="347"/>
        <end position="362"/>
    </location>
</feature>
<organism evidence="2">
    <name type="scientific">Graphocephala atropunctata</name>
    <dbReference type="NCBI Taxonomy" id="36148"/>
    <lineage>
        <taxon>Eukaryota</taxon>
        <taxon>Metazoa</taxon>
        <taxon>Ecdysozoa</taxon>
        <taxon>Arthropoda</taxon>
        <taxon>Hexapoda</taxon>
        <taxon>Insecta</taxon>
        <taxon>Pterygota</taxon>
        <taxon>Neoptera</taxon>
        <taxon>Paraneoptera</taxon>
        <taxon>Hemiptera</taxon>
        <taxon>Auchenorrhyncha</taxon>
        <taxon>Membracoidea</taxon>
        <taxon>Cicadellidae</taxon>
        <taxon>Cicadellinae</taxon>
        <taxon>Cicadellini</taxon>
        <taxon>Graphocephala</taxon>
    </lineage>
</organism>
<gene>
    <name evidence="2" type="ORF">g.21177</name>
</gene>
<protein>
    <recommendedName>
        <fullName evidence="3">CCDC66 domain-containing protein</fullName>
    </recommendedName>
</protein>
<name>A0A1B6LGC3_9HEMI</name>
<sequence length="721" mass="82477">MPFSLNPGNLSCLAKEGLMDFDDDEFSVDKLQTFLKDQENKLKSDLVSLQKNKGLKFQSPTVGSHEEKAYRNGLDGNGLGKSTDPQTCNNIMLDDKTENATVINYREKQKEKLINSLSTPKSRPSCLNHRVVNKLDSSRCSVNNSIVDSREKEKDRLAEIFASSGYQFSKKSNCQINKNLNSGLGFDKIESFGLKKNNNHNAAFAEPRFSQENDNPQARNLIDITKISFESDNCKYKIPQILVSDYQESSELLSNKTIPTISDSAMVRIGEFSPLNPNNPAGKPQLGFGEYEGRRKMLLDQRRQEYNQYLQQLSRKSLTPTRDANQNNPCKDAATQTGWEDEEVFNPESQKSPGHCSNSSFQGMERDCRSPISISPATRAFEGLSEKEVKEYLYREELRKQIEEKNRLRKEKKRREDEEEAKLEAKIERDQEEMKRQFEEERVQRLELALRKKEQDDILRQRLAAEQQKALQESKEKKKQQRKDKSTSPYEPSSLKSTSSPLQHPVVPLSRSLSSTAASKALSEVHEVLKQPLLESQKREETSRQSPRETEVPSRIGSAMERLVDVSARPAAVSPPIHKGKEVDMLVQRAVFHPNVQRRVFQDDLLTHHATNYREEVVKEPLLTESFRVLPPMSPPLLHATIPPVHPSQSPPIPSSKRVQRTNAELLEDKWKVPYEERYNAASPEVSTKHNRSVLTQLGAFRRHLQQERLRMQERVQAESP</sequence>
<accession>A0A1B6LGC3</accession>
<evidence type="ECO:0000256" key="1">
    <source>
        <dbReference type="SAM" id="MobiDB-lite"/>
    </source>
</evidence>
<feature type="region of interest" description="Disordered" evidence="1">
    <location>
        <begin position="403"/>
        <end position="442"/>
    </location>
</feature>
<feature type="region of interest" description="Disordered" evidence="1">
    <location>
        <begin position="532"/>
        <end position="557"/>
    </location>
</feature>
<feature type="compositionally biased region" description="Basic and acidic residues" evidence="1">
    <location>
        <begin position="536"/>
        <end position="552"/>
    </location>
</feature>
<feature type="region of interest" description="Disordered" evidence="1">
    <location>
        <begin position="466"/>
        <end position="511"/>
    </location>
</feature>
<reference evidence="2" key="1">
    <citation type="submission" date="2015-11" db="EMBL/GenBank/DDBJ databases">
        <title>De novo transcriptome assembly of four potential Pierce s Disease insect vectors from Arizona vineyards.</title>
        <authorList>
            <person name="Tassone E.E."/>
        </authorList>
    </citation>
    <scope>NUCLEOTIDE SEQUENCE</scope>
</reference>
<feature type="region of interest" description="Disordered" evidence="1">
    <location>
        <begin position="313"/>
        <end position="369"/>
    </location>
</feature>
<evidence type="ECO:0008006" key="3">
    <source>
        <dbReference type="Google" id="ProtNLM"/>
    </source>
</evidence>
<dbReference type="AlphaFoldDB" id="A0A1B6LGC3"/>
<evidence type="ECO:0000313" key="2">
    <source>
        <dbReference type="EMBL" id="JAT22746.1"/>
    </source>
</evidence>
<proteinExistence type="predicted"/>